<keyword evidence="2" id="KW-0238">DNA-binding</keyword>
<dbReference type="Proteomes" id="UP000318578">
    <property type="component" value="Unassembled WGS sequence"/>
</dbReference>
<dbReference type="InterPro" id="IPR050204">
    <property type="entry name" value="AraC_XylS_family_regulators"/>
</dbReference>
<proteinExistence type="predicted"/>
<dbReference type="PROSITE" id="PS01124">
    <property type="entry name" value="HTH_ARAC_FAMILY_2"/>
    <property type="match status" value="1"/>
</dbReference>
<dbReference type="PANTHER" id="PTHR46796">
    <property type="entry name" value="HTH-TYPE TRANSCRIPTIONAL ACTIVATOR RHAS-RELATED"/>
    <property type="match status" value="1"/>
</dbReference>
<dbReference type="Pfam" id="PF12833">
    <property type="entry name" value="HTH_18"/>
    <property type="match status" value="1"/>
</dbReference>
<evidence type="ECO:0000256" key="2">
    <source>
        <dbReference type="ARBA" id="ARBA00023125"/>
    </source>
</evidence>
<organism evidence="5 6">
    <name type="scientific">Amycolatopsis acidiphila</name>
    <dbReference type="NCBI Taxonomy" id="715473"/>
    <lineage>
        <taxon>Bacteria</taxon>
        <taxon>Bacillati</taxon>
        <taxon>Actinomycetota</taxon>
        <taxon>Actinomycetes</taxon>
        <taxon>Pseudonocardiales</taxon>
        <taxon>Pseudonocardiaceae</taxon>
        <taxon>Amycolatopsis</taxon>
    </lineage>
</organism>
<dbReference type="Gene3D" id="1.10.10.60">
    <property type="entry name" value="Homeodomain-like"/>
    <property type="match status" value="1"/>
</dbReference>
<dbReference type="SMART" id="SM00342">
    <property type="entry name" value="HTH_ARAC"/>
    <property type="match status" value="1"/>
</dbReference>
<gene>
    <name evidence="5" type="ORF">FNH06_02450</name>
</gene>
<evidence type="ECO:0000256" key="1">
    <source>
        <dbReference type="ARBA" id="ARBA00023015"/>
    </source>
</evidence>
<keyword evidence="6" id="KW-1185">Reference proteome</keyword>
<dbReference type="GO" id="GO:0003700">
    <property type="term" value="F:DNA-binding transcription factor activity"/>
    <property type="evidence" value="ECO:0007669"/>
    <property type="project" value="InterPro"/>
</dbReference>
<dbReference type="AlphaFoldDB" id="A0A558AN32"/>
<evidence type="ECO:0000259" key="4">
    <source>
        <dbReference type="PROSITE" id="PS01124"/>
    </source>
</evidence>
<feature type="domain" description="HTH araC/xylS-type" evidence="4">
    <location>
        <begin position="192"/>
        <end position="293"/>
    </location>
</feature>
<sequence length="297" mass="33380">MAEETQEGDALLGPHILHIQSGHELARRQSPGPSGRLLAGKLAADCQASLELLQPQSDYVVLVVLTERVVVRHGDAYLEAGNGSLLAAAPHQRLSIEFGPDSLVRVVRIDPAFVHARLAPRLAFPPEGLVSFAPVVTSLRGANDTVTKSLLRFLTGAPGRFTERSEEVFVDWLLHHQQHTYSGRSRDRVERDEVAAYVQLLMDNYPFVGRMEYYARAAGVTLRDLIAAFRESGCLPHEYLRSVRLDCVRRLLESGECSSVRKAVTDCGFRENVQFHRWYFQQYGESPWETLRRARSE</sequence>
<dbReference type="GO" id="GO:0043565">
    <property type="term" value="F:sequence-specific DNA binding"/>
    <property type="evidence" value="ECO:0007669"/>
    <property type="project" value="InterPro"/>
</dbReference>
<name>A0A558AN32_9PSEU</name>
<dbReference type="EMBL" id="VJZA01000002">
    <property type="protein sequence ID" value="TVT25678.1"/>
    <property type="molecule type" value="Genomic_DNA"/>
</dbReference>
<keyword evidence="1" id="KW-0805">Transcription regulation</keyword>
<dbReference type="OrthoDB" id="3613232at2"/>
<comment type="caution">
    <text evidence="5">The sequence shown here is derived from an EMBL/GenBank/DDBJ whole genome shotgun (WGS) entry which is preliminary data.</text>
</comment>
<accession>A0A558AN32</accession>
<dbReference type="InterPro" id="IPR018060">
    <property type="entry name" value="HTH_AraC"/>
</dbReference>
<dbReference type="RefSeq" id="WP_144632916.1">
    <property type="nucleotide sequence ID" value="NZ_BNAX01000021.1"/>
</dbReference>
<keyword evidence="3" id="KW-0804">Transcription</keyword>
<evidence type="ECO:0000313" key="5">
    <source>
        <dbReference type="EMBL" id="TVT25678.1"/>
    </source>
</evidence>
<protein>
    <submittedName>
        <fullName evidence="5">AraC family transcriptional regulator</fullName>
    </submittedName>
</protein>
<reference evidence="5 6" key="1">
    <citation type="submission" date="2019-07" db="EMBL/GenBank/DDBJ databases">
        <title>New species of Amycolatopsis and Streptomyces.</title>
        <authorList>
            <person name="Duangmal K."/>
            <person name="Teo W.F.A."/>
            <person name="Lipun K."/>
        </authorList>
    </citation>
    <scope>NUCLEOTIDE SEQUENCE [LARGE SCALE GENOMIC DNA]</scope>
    <source>
        <strain evidence="5 6">JCM 30562</strain>
    </source>
</reference>
<evidence type="ECO:0000256" key="3">
    <source>
        <dbReference type="ARBA" id="ARBA00023163"/>
    </source>
</evidence>
<evidence type="ECO:0000313" key="6">
    <source>
        <dbReference type="Proteomes" id="UP000318578"/>
    </source>
</evidence>